<evidence type="ECO:0000256" key="1">
    <source>
        <dbReference type="SAM" id="MobiDB-lite"/>
    </source>
</evidence>
<name>A0ABN9BZ20_9NEOB</name>
<feature type="compositionally biased region" description="Basic and acidic residues" evidence="1">
    <location>
        <begin position="1"/>
        <end position="17"/>
    </location>
</feature>
<accession>A0ABN9BZ20</accession>
<reference evidence="2" key="1">
    <citation type="submission" date="2023-05" db="EMBL/GenBank/DDBJ databases">
        <authorList>
            <person name="Stuckert A."/>
        </authorList>
    </citation>
    <scope>NUCLEOTIDE SEQUENCE</scope>
</reference>
<evidence type="ECO:0000313" key="3">
    <source>
        <dbReference type="Proteomes" id="UP001162483"/>
    </source>
</evidence>
<feature type="region of interest" description="Disordered" evidence="1">
    <location>
        <begin position="1"/>
        <end position="49"/>
    </location>
</feature>
<sequence>MTRDCGHSTGDDQRSADIRVPTAQSATLLKHAQWAPGCHRSHRGKTAAP</sequence>
<keyword evidence="3" id="KW-1185">Reference proteome</keyword>
<dbReference type="Proteomes" id="UP001162483">
    <property type="component" value="Unassembled WGS sequence"/>
</dbReference>
<protein>
    <submittedName>
        <fullName evidence="2">Uncharacterized protein</fullName>
    </submittedName>
</protein>
<feature type="non-terminal residue" evidence="2">
    <location>
        <position position="49"/>
    </location>
</feature>
<proteinExistence type="predicted"/>
<evidence type="ECO:0000313" key="2">
    <source>
        <dbReference type="EMBL" id="CAI9552741.1"/>
    </source>
</evidence>
<comment type="caution">
    <text evidence="2">The sequence shown here is derived from an EMBL/GenBank/DDBJ whole genome shotgun (WGS) entry which is preliminary data.</text>
</comment>
<feature type="compositionally biased region" description="Basic residues" evidence="1">
    <location>
        <begin position="39"/>
        <end position="49"/>
    </location>
</feature>
<dbReference type="EMBL" id="CATNWA010006738">
    <property type="protein sequence ID" value="CAI9552741.1"/>
    <property type="molecule type" value="Genomic_DNA"/>
</dbReference>
<gene>
    <name evidence="2" type="ORF">SPARVUS_LOCUS3935462</name>
</gene>
<organism evidence="2 3">
    <name type="scientific">Staurois parvus</name>
    <dbReference type="NCBI Taxonomy" id="386267"/>
    <lineage>
        <taxon>Eukaryota</taxon>
        <taxon>Metazoa</taxon>
        <taxon>Chordata</taxon>
        <taxon>Craniata</taxon>
        <taxon>Vertebrata</taxon>
        <taxon>Euteleostomi</taxon>
        <taxon>Amphibia</taxon>
        <taxon>Batrachia</taxon>
        <taxon>Anura</taxon>
        <taxon>Neobatrachia</taxon>
        <taxon>Ranoidea</taxon>
        <taxon>Ranidae</taxon>
        <taxon>Staurois</taxon>
    </lineage>
</organism>